<dbReference type="EMBL" id="CP052766">
    <property type="protein sequence ID" value="QJR81813.1"/>
    <property type="molecule type" value="Genomic_DNA"/>
</dbReference>
<dbReference type="EMBL" id="CP052766">
    <property type="protein sequence ID" value="QJR81955.1"/>
    <property type="molecule type" value="Genomic_DNA"/>
</dbReference>
<dbReference type="Proteomes" id="UP000219285">
    <property type="component" value="Chromosome"/>
</dbReference>
<sequence>MRQPRRSKDEWRSIFKQQEQSGLTAVEFCRQECINLQTYYTRRRDIQLHQCHSNFIRVKRDVTTVESRMEDVPHALTLKHGGSQLSVPVNTNPHWVATLMKALNE</sequence>
<gene>
    <name evidence="1" type="ORF">CA267_002485</name>
    <name evidence="2" type="ORF">CA267_014130</name>
    <name evidence="3" type="ORF">CA267_014945</name>
</gene>
<dbReference type="AlphaFoldDB" id="A0A6M4MFF0"/>
<name>A0A6M4MFF0_9ALTE</name>
<reference evidence="4" key="1">
    <citation type="submission" date="2014-12" db="EMBL/GenBank/DDBJ databases">
        <title>Complete genome sequence of a multi-drug resistant Klebsiella pneumoniae.</title>
        <authorList>
            <person name="Hua X."/>
            <person name="Chen Q."/>
            <person name="Li X."/>
            <person name="Feng Y."/>
            <person name="Ruan Z."/>
            <person name="Yu Y."/>
        </authorList>
    </citation>
    <scope>NUCLEOTIDE SEQUENCE [LARGE SCALE GENOMIC DNA]</scope>
    <source>
        <strain evidence="4">5.12</strain>
    </source>
</reference>
<dbReference type="KEGG" id="apel:CA267_014945"/>
<reference evidence="2" key="2">
    <citation type="submission" date="2014-12" db="EMBL/GenBank/DDBJ databases">
        <authorList>
            <person name="Hua X."/>
            <person name="Chen Q."/>
            <person name="Li X."/>
            <person name="Feng Y."/>
            <person name="Ruan Z."/>
            <person name="Yu Y."/>
        </authorList>
    </citation>
    <scope>NUCLEOTIDE SEQUENCE</scope>
    <source>
        <strain evidence="2">5.12</strain>
    </source>
</reference>
<evidence type="ECO:0000313" key="3">
    <source>
        <dbReference type="EMBL" id="QJR81955.1"/>
    </source>
</evidence>
<dbReference type="RefSeq" id="WP_075608946.1">
    <property type="nucleotide sequence ID" value="NZ_CP052766.1"/>
</dbReference>
<dbReference type="KEGG" id="apel:CA267_002485"/>
<proteinExistence type="predicted"/>
<dbReference type="KEGG" id="apel:CA267_014130"/>
<accession>A0A6M4MFF0</accession>
<organism evidence="2 4">
    <name type="scientific">Alteromonas pelagimontana</name>
    <dbReference type="NCBI Taxonomy" id="1858656"/>
    <lineage>
        <taxon>Bacteria</taxon>
        <taxon>Pseudomonadati</taxon>
        <taxon>Pseudomonadota</taxon>
        <taxon>Gammaproteobacteria</taxon>
        <taxon>Alteromonadales</taxon>
        <taxon>Alteromonadaceae</taxon>
        <taxon>Alteromonas/Salinimonas group</taxon>
        <taxon>Alteromonas</taxon>
    </lineage>
</organism>
<protein>
    <submittedName>
        <fullName evidence="2">IS66 family insertion sequence element accessory protein TnpB</fullName>
    </submittedName>
</protein>
<keyword evidence="4" id="KW-1185">Reference proteome</keyword>
<dbReference type="OrthoDB" id="5769209at2"/>
<reference evidence="2 4" key="3">
    <citation type="submission" date="2020-04" db="EMBL/GenBank/DDBJ databases">
        <title>Complete genome sequence of Alteromonas pelagimontana 5.12T.</title>
        <authorList>
            <person name="Sinha R.K."/>
            <person name="Krishnan K.P."/>
            <person name="Kurian J.P."/>
        </authorList>
    </citation>
    <scope>NUCLEOTIDE SEQUENCE [LARGE SCALE GENOMIC DNA]</scope>
    <source>
        <strain evidence="2 4">5.12</strain>
    </source>
</reference>
<evidence type="ECO:0000313" key="1">
    <source>
        <dbReference type="EMBL" id="QJR79740.1"/>
    </source>
</evidence>
<evidence type="ECO:0000313" key="4">
    <source>
        <dbReference type="Proteomes" id="UP000219285"/>
    </source>
</evidence>
<evidence type="ECO:0000313" key="2">
    <source>
        <dbReference type="EMBL" id="QJR81813.1"/>
    </source>
</evidence>
<dbReference type="NCBIfam" id="NF047593">
    <property type="entry name" value="IS66_ISAeme5_TnpA"/>
    <property type="match status" value="1"/>
</dbReference>
<dbReference type="EMBL" id="CP052766">
    <property type="protein sequence ID" value="QJR79740.1"/>
    <property type="molecule type" value="Genomic_DNA"/>
</dbReference>